<proteinExistence type="predicted"/>
<name>A0A645HUV1_9ZZZZ</name>
<organism evidence="2">
    <name type="scientific">bioreactor metagenome</name>
    <dbReference type="NCBI Taxonomy" id="1076179"/>
    <lineage>
        <taxon>unclassified sequences</taxon>
        <taxon>metagenomes</taxon>
        <taxon>ecological metagenomes</taxon>
    </lineage>
</organism>
<evidence type="ECO:0000313" key="2">
    <source>
        <dbReference type="EMBL" id="MPN42252.1"/>
    </source>
</evidence>
<comment type="caution">
    <text evidence="2">The sequence shown here is derived from an EMBL/GenBank/DDBJ whole genome shotgun (WGS) entry which is preliminary data.</text>
</comment>
<gene>
    <name evidence="2" type="ORF">SDC9_189808</name>
</gene>
<feature type="region of interest" description="Disordered" evidence="1">
    <location>
        <begin position="1"/>
        <end position="76"/>
    </location>
</feature>
<accession>A0A645HUV1</accession>
<dbReference type="AlphaFoldDB" id="A0A645HUV1"/>
<dbReference type="EMBL" id="VSSQ01099850">
    <property type="protein sequence ID" value="MPN42252.1"/>
    <property type="molecule type" value="Genomic_DNA"/>
</dbReference>
<sequence length="164" mass="16720">MENSLEAKADNSQVTAGSEPGGALFDAGTDSNEKTTAPAQAPESYGLTAPSEAQDAAGGGGASIDAITSGNGASSGDDSWVEYDNVVFASVVQLPSSQQLTDLLAGYEGKPYSNVNSGDTGTGYAMTSEEMETILDKIGYSQEPTLNADRTTDLCCIVVTDSGK</sequence>
<reference evidence="2" key="1">
    <citation type="submission" date="2019-08" db="EMBL/GenBank/DDBJ databases">
        <authorList>
            <person name="Kucharzyk K."/>
            <person name="Murdoch R.W."/>
            <person name="Higgins S."/>
            <person name="Loffler F."/>
        </authorList>
    </citation>
    <scope>NUCLEOTIDE SEQUENCE</scope>
</reference>
<protein>
    <submittedName>
        <fullName evidence="2">Uncharacterized protein</fullName>
    </submittedName>
</protein>
<evidence type="ECO:0000256" key="1">
    <source>
        <dbReference type="SAM" id="MobiDB-lite"/>
    </source>
</evidence>